<organism evidence="1 2">
    <name type="scientific">Myotis myotis</name>
    <name type="common">Greater mouse-eared bat</name>
    <name type="synonym">Vespertilio myotis</name>
    <dbReference type="NCBI Taxonomy" id="51298"/>
    <lineage>
        <taxon>Eukaryota</taxon>
        <taxon>Metazoa</taxon>
        <taxon>Chordata</taxon>
        <taxon>Craniata</taxon>
        <taxon>Vertebrata</taxon>
        <taxon>Euteleostomi</taxon>
        <taxon>Mammalia</taxon>
        <taxon>Eutheria</taxon>
        <taxon>Laurasiatheria</taxon>
        <taxon>Chiroptera</taxon>
        <taxon>Yangochiroptera</taxon>
        <taxon>Vespertilionidae</taxon>
        <taxon>Myotis</taxon>
    </lineage>
</organism>
<gene>
    <name evidence="1" type="ORF">mMyoMyo1_010224</name>
</gene>
<accession>A0A7J7RRX6</accession>
<proteinExistence type="predicted"/>
<reference evidence="1 2" key="1">
    <citation type="journal article" date="2020" name="Nature">
        <title>Six reference-quality genomes reveal evolution of bat adaptations.</title>
        <authorList>
            <person name="Jebb D."/>
            <person name="Huang Z."/>
            <person name="Pippel M."/>
            <person name="Hughes G.M."/>
            <person name="Lavrichenko K."/>
            <person name="Devanna P."/>
            <person name="Winkler S."/>
            <person name="Jermiin L.S."/>
            <person name="Skirmuntt E.C."/>
            <person name="Katzourakis A."/>
            <person name="Burkitt-Gray L."/>
            <person name="Ray D.A."/>
            <person name="Sullivan K.A.M."/>
            <person name="Roscito J.G."/>
            <person name="Kirilenko B.M."/>
            <person name="Davalos L.M."/>
            <person name="Corthals A.P."/>
            <person name="Power M.L."/>
            <person name="Jones G."/>
            <person name="Ransome R.D."/>
            <person name="Dechmann D.K.N."/>
            <person name="Locatelli A.G."/>
            <person name="Puechmaille S.J."/>
            <person name="Fedrigo O."/>
            <person name="Jarvis E.D."/>
            <person name="Hiller M."/>
            <person name="Vernes S.C."/>
            <person name="Myers E.W."/>
            <person name="Teeling E.C."/>
        </authorList>
    </citation>
    <scope>NUCLEOTIDE SEQUENCE [LARGE SCALE GENOMIC DNA]</scope>
    <source>
        <strain evidence="1">MMyoMyo1</strain>
        <tissue evidence="1">Flight muscle</tissue>
    </source>
</reference>
<comment type="caution">
    <text evidence="1">The sequence shown here is derived from an EMBL/GenBank/DDBJ whole genome shotgun (WGS) entry which is preliminary data.</text>
</comment>
<protein>
    <submittedName>
        <fullName evidence="1">Uncharacterized protein</fullName>
    </submittedName>
</protein>
<sequence>MWSPAPCPSRTAHVGDRLSLSIQSEEDGPVESDIKLEVPSLCAKGLVFWVMESKRPFLFNHVSSGGLGAGRALTLGGGRVLHFLWLSVPKVVSTQLAGVLLGSGCLTGGVGWGAGWEQACLGDVVRGHRVLMMPYFPGGFLAALRGILCTRKTRLEKWTGLDRNAGPGLQAEFCLVPNPRLSPSCRVRGCPVGERELGWVCEAGRDRGSAQQVGAGTREVRRGYRGVNEPQLRGLWGC</sequence>
<dbReference type="EMBL" id="JABWUV010000023">
    <property type="protein sequence ID" value="KAF6278893.1"/>
    <property type="molecule type" value="Genomic_DNA"/>
</dbReference>
<evidence type="ECO:0000313" key="1">
    <source>
        <dbReference type="EMBL" id="KAF6278893.1"/>
    </source>
</evidence>
<dbReference type="Proteomes" id="UP000527355">
    <property type="component" value="Unassembled WGS sequence"/>
</dbReference>
<dbReference type="AlphaFoldDB" id="A0A7J7RRX6"/>
<name>A0A7J7RRX6_MYOMY</name>
<evidence type="ECO:0000313" key="2">
    <source>
        <dbReference type="Proteomes" id="UP000527355"/>
    </source>
</evidence>
<keyword evidence="2" id="KW-1185">Reference proteome</keyword>